<protein>
    <recommendedName>
        <fullName evidence="6">S-protein homolog</fullName>
    </recommendedName>
</protein>
<sequence>MFVILALFLVLAEPGLGYYPWEKVYHIHIQNRMSPTNPQLVVHVKSKNNDLKEHTIGYDGEFQFHFRPSFWHKTHFYCVFQSGKKVKTLNIFKPGVYKNETEACRRLKQRPLYWKVKDDGFYRSCDDKKFKKVHKWGQKASPS</sequence>
<keyword evidence="3 6" id="KW-0713">Self-incompatibility</keyword>
<evidence type="ECO:0000256" key="2">
    <source>
        <dbReference type="ARBA" id="ARBA00005581"/>
    </source>
</evidence>
<evidence type="ECO:0000313" key="7">
    <source>
        <dbReference type="EMBL" id="KAK9025981.1"/>
    </source>
</evidence>
<dbReference type="Pfam" id="PF05938">
    <property type="entry name" value="Self-incomp_S1"/>
    <property type="match status" value="1"/>
</dbReference>
<feature type="signal peptide" evidence="6">
    <location>
        <begin position="1"/>
        <end position="17"/>
    </location>
</feature>
<evidence type="ECO:0000256" key="1">
    <source>
        <dbReference type="ARBA" id="ARBA00004613"/>
    </source>
</evidence>
<dbReference type="EMBL" id="JBBPBN010000013">
    <property type="protein sequence ID" value="KAK9025981.1"/>
    <property type="molecule type" value="Genomic_DNA"/>
</dbReference>
<accession>A0ABR2SL47</accession>
<comment type="subcellular location">
    <subcellularLocation>
        <location evidence="1 6">Secreted</location>
    </subcellularLocation>
</comment>
<reference evidence="7 8" key="1">
    <citation type="journal article" date="2024" name="G3 (Bethesda)">
        <title>Genome assembly of Hibiscus sabdariffa L. provides insights into metabolisms of medicinal natural products.</title>
        <authorList>
            <person name="Kim T."/>
        </authorList>
    </citation>
    <scope>NUCLEOTIDE SEQUENCE [LARGE SCALE GENOMIC DNA]</scope>
    <source>
        <strain evidence="7">TK-2024</strain>
        <tissue evidence="7">Old leaves</tissue>
    </source>
</reference>
<evidence type="ECO:0000313" key="8">
    <source>
        <dbReference type="Proteomes" id="UP001396334"/>
    </source>
</evidence>
<dbReference type="Proteomes" id="UP001396334">
    <property type="component" value="Unassembled WGS sequence"/>
</dbReference>
<feature type="chain" id="PRO_5044958223" description="S-protein homolog" evidence="6">
    <location>
        <begin position="18"/>
        <end position="143"/>
    </location>
</feature>
<dbReference type="PANTHER" id="PTHR31232:SF155">
    <property type="entry name" value="PLANT SELF-INCOMPATIBILITY PROTEIN S1 FAMILY"/>
    <property type="match status" value="1"/>
</dbReference>
<name>A0ABR2SL47_9ROSI</name>
<comment type="caution">
    <text evidence="7">The sequence shown here is derived from an EMBL/GenBank/DDBJ whole genome shotgun (WGS) entry which is preliminary data.</text>
</comment>
<evidence type="ECO:0000256" key="6">
    <source>
        <dbReference type="RuleBase" id="RU367044"/>
    </source>
</evidence>
<gene>
    <name evidence="7" type="ORF">V6N11_038833</name>
</gene>
<evidence type="ECO:0000256" key="5">
    <source>
        <dbReference type="ARBA" id="ARBA00022729"/>
    </source>
</evidence>
<dbReference type="PANTHER" id="PTHR31232">
    <property type="match status" value="1"/>
</dbReference>
<evidence type="ECO:0000256" key="3">
    <source>
        <dbReference type="ARBA" id="ARBA00022471"/>
    </source>
</evidence>
<keyword evidence="5 6" id="KW-0732">Signal</keyword>
<organism evidence="7 8">
    <name type="scientific">Hibiscus sabdariffa</name>
    <name type="common">roselle</name>
    <dbReference type="NCBI Taxonomy" id="183260"/>
    <lineage>
        <taxon>Eukaryota</taxon>
        <taxon>Viridiplantae</taxon>
        <taxon>Streptophyta</taxon>
        <taxon>Embryophyta</taxon>
        <taxon>Tracheophyta</taxon>
        <taxon>Spermatophyta</taxon>
        <taxon>Magnoliopsida</taxon>
        <taxon>eudicotyledons</taxon>
        <taxon>Gunneridae</taxon>
        <taxon>Pentapetalae</taxon>
        <taxon>rosids</taxon>
        <taxon>malvids</taxon>
        <taxon>Malvales</taxon>
        <taxon>Malvaceae</taxon>
        <taxon>Malvoideae</taxon>
        <taxon>Hibiscus</taxon>
    </lineage>
</organism>
<proteinExistence type="inferred from homology"/>
<keyword evidence="8" id="KW-1185">Reference proteome</keyword>
<dbReference type="InterPro" id="IPR010264">
    <property type="entry name" value="Self-incomp_S1"/>
</dbReference>
<evidence type="ECO:0000256" key="4">
    <source>
        <dbReference type="ARBA" id="ARBA00022525"/>
    </source>
</evidence>
<comment type="similarity">
    <text evidence="2 6">Belongs to the plant self-incompatibility (S1) protein family.</text>
</comment>
<keyword evidence="4 6" id="KW-0964">Secreted</keyword>